<dbReference type="InterPro" id="IPR036291">
    <property type="entry name" value="NAD(P)-bd_dom_sf"/>
</dbReference>
<dbReference type="AlphaFoldDB" id="A0A183TY95"/>
<dbReference type="FunFam" id="3.40.50.720:FF:000084">
    <property type="entry name" value="Short-chain dehydrogenase reductase"/>
    <property type="match status" value="1"/>
</dbReference>
<reference evidence="2 3" key="2">
    <citation type="submission" date="2018-11" db="EMBL/GenBank/DDBJ databases">
        <authorList>
            <consortium name="Pathogen Informatics"/>
        </authorList>
    </citation>
    <scope>NUCLEOTIDE SEQUENCE [LARGE SCALE GENOMIC DNA]</scope>
</reference>
<dbReference type="GO" id="GO:0016491">
    <property type="term" value="F:oxidoreductase activity"/>
    <property type="evidence" value="ECO:0007669"/>
    <property type="project" value="UniProtKB-KW"/>
</dbReference>
<dbReference type="EMBL" id="UYWY01000830">
    <property type="protein sequence ID" value="VDM25696.1"/>
    <property type="molecule type" value="Genomic_DNA"/>
</dbReference>
<accession>A0A183TY95</accession>
<name>A0A183TY95_TOXCA</name>
<dbReference type="InterPro" id="IPR020904">
    <property type="entry name" value="Sc_DH/Rdtase_CS"/>
</dbReference>
<dbReference type="SUPFAM" id="SSF51735">
    <property type="entry name" value="NAD(P)-binding Rossmann-fold domains"/>
    <property type="match status" value="1"/>
</dbReference>
<proteinExistence type="predicted"/>
<dbReference type="PANTHER" id="PTHR44115">
    <property type="entry name" value="PROTEIN CBG09704"/>
    <property type="match status" value="1"/>
</dbReference>
<dbReference type="PRINTS" id="PR00080">
    <property type="entry name" value="SDRFAMILY"/>
</dbReference>
<sequence length="276" mass="29219">MGRFDGKVAIVTGSTSGIGRATAILLAKEGAKVTITGLPHETANAAEVKAECAKHGVPESNLIDVLGDIKDTAIQDKIIEDTIAAFGKLDILVNNHGGGGRQKNEDGSWIMENFDAIMNLNCTSIMSLCTKAIPHLKETHGDIINVSSVSAVTASKNVPFYSISKGALDHVTRLLAFDLAPHGVRVNSINPGAVDTHVLQRAGLSSEQEAQILEYTAKTSIPMGRPATPEEIAQPILFMADRKMSGYITGQNLVVDGGATLQVAMASFDVNDMLKK</sequence>
<dbReference type="Proteomes" id="UP000050794">
    <property type="component" value="Unassembled WGS sequence"/>
</dbReference>
<dbReference type="PRINTS" id="PR00081">
    <property type="entry name" value="GDHRDH"/>
</dbReference>
<reference evidence="4" key="1">
    <citation type="submission" date="2016-06" db="UniProtKB">
        <authorList>
            <consortium name="WormBaseParasite"/>
        </authorList>
    </citation>
    <scope>IDENTIFICATION</scope>
</reference>
<dbReference type="InterPro" id="IPR002347">
    <property type="entry name" value="SDR_fam"/>
</dbReference>
<dbReference type="WBParaSite" id="TCNE_0000121401-mRNA-1">
    <property type="protein sequence ID" value="TCNE_0000121401-mRNA-1"/>
    <property type="gene ID" value="TCNE_0000121401"/>
</dbReference>
<keyword evidence="3" id="KW-1185">Reference proteome</keyword>
<gene>
    <name evidence="2" type="ORF">TCNE_LOCUS1215</name>
</gene>
<dbReference type="PROSITE" id="PS00061">
    <property type="entry name" value="ADH_SHORT"/>
    <property type="match status" value="1"/>
</dbReference>
<dbReference type="Pfam" id="PF13561">
    <property type="entry name" value="adh_short_C2"/>
    <property type="match status" value="1"/>
</dbReference>
<dbReference type="Gene3D" id="3.40.50.720">
    <property type="entry name" value="NAD(P)-binding Rossmann-like Domain"/>
    <property type="match status" value="1"/>
</dbReference>
<evidence type="ECO:0000256" key="1">
    <source>
        <dbReference type="ARBA" id="ARBA00023002"/>
    </source>
</evidence>
<organism evidence="3 4">
    <name type="scientific">Toxocara canis</name>
    <name type="common">Canine roundworm</name>
    <dbReference type="NCBI Taxonomy" id="6265"/>
    <lineage>
        <taxon>Eukaryota</taxon>
        <taxon>Metazoa</taxon>
        <taxon>Ecdysozoa</taxon>
        <taxon>Nematoda</taxon>
        <taxon>Chromadorea</taxon>
        <taxon>Rhabditida</taxon>
        <taxon>Spirurina</taxon>
        <taxon>Ascaridomorpha</taxon>
        <taxon>Ascaridoidea</taxon>
        <taxon>Toxocaridae</taxon>
        <taxon>Toxocara</taxon>
    </lineage>
</organism>
<evidence type="ECO:0000313" key="3">
    <source>
        <dbReference type="Proteomes" id="UP000050794"/>
    </source>
</evidence>
<dbReference type="PANTHER" id="PTHR44115:SF4">
    <property type="entry name" value="OXIDOREDUCTASE"/>
    <property type="match status" value="1"/>
</dbReference>
<evidence type="ECO:0000313" key="2">
    <source>
        <dbReference type="EMBL" id="VDM25696.1"/>
    </source>
</evidence>
<protein>
    <submittedName>
        <fullName evidence="4">3-oxoacyl-[acyl-carrier-protein] reductase FabG</fullName>
    </submittedName>
</protein>
<keyword evidence="1" id="KW-0560">Oxidoreductase</keyword>
<evidence type="ECO:0000313" key="4">
    <source>
        <dbReference type="WBParaSite" id="TCNE_0000121401-mRNA-1"/>
    </source>
</evidence>